<protein>
    <submittedName>
        <fullName evidence="1">Uncharacterized protein</fullName>
    </submittedName>
</protein>
<name>A0AAE1BF34_PETCI</name>
<proteinExistence type="predicted"/>
<dbReference type="Proteomes" id="UP001286313">
    <property type="component" value="Unassembled WGS sequence"/>
</dbReference>
<evidence type="ECO:0000313" key="2">
    <source>
        <dbReference type="Proteomes" id="UP001286313"/>
    </source>
</evidence>
<accession>A0AAE1BF34</accession>
<organism evidence="1 2">
    <name type="scientific">Petrolisthes cinctipes</name>
    <name type="common">Flat porcelain crab</name>
    <dbReference type="NCBI Taxonomy" id="88211"/>
    <lineage>
        <taxon>Eukaryota</taxon>
        <taxon>Metazoa</taxon>
        <taxon>Ecdysozoa</taxon>
        <taxon>Arthropoda</taxon>
        <taxon>Crustacea</taxon>
        <taxon>Multicrustacea</taxon>
        <taxon>Malacostraca</taxon>
        <taxon>Eumalacostraca</taxon>
        <taxon>Eucarida</taxon>
        <taxon>Decapoda</taxon>
        <taxon>Pleocyemata</taxon>
        <taxon>Anomura</taxon>
        <taxon>Galatheoidea</taxon>
        <taxon>Porcellanidae</taxon>
        <taxon>Petrolisthes</taxon>
    </lineage>
</organism>
<keyword evidence="2" id="KW-1185">Reference proteome</keyword>
<gene>
    <name evidence="1" type="ORF">Pcinc_044339</name>
</gene>
<dbReference type="EMBL" id="JAWQEG010009284">
    <property type="protein sequence ID" value="KAK3848888.1"/>
    <property type="molecule type" value="Genomic_DNA"/>
</dbReference>
<sequence length="94" mass="10625">MIISVSIKTQGRRHFFMHPKVKRVEAGLSQFTSTSLLQLFQASPIMSTPLLQLFQASPFTSTPLLQTFQVITNHNFLTALPVLTNRKFFTTRAA</sequence>
<comment type="caution">
    <text evidence="1">The sequence shown here is derived from an EMBL/GenBank/DDBJ whole genome shotgun (WGS) entry which is preliminary data.</text>
</comment>
<reference evidence="1" key="1">
    <citation type="submission" date="2023-10" db="EMBL/GenBank/DDBJ databases">
        <title>Genome assemblies of two species of porcelain crab, Petrolisthes cinctipes and Petrolisthes manimaculis (Anomura: Porcellanidae).</title>
        <authorList>
            <person name="Angst P."/>
        </authorList>
    </citation>
    <scope>NUCLEOTIDE SEQUENCE</scope>
    <source>
        <strain evidence="1">PB745_01</strain>
        <tissue evidence="1">Gill</tissue>
    </source>
</reference>
<dbReference type="AlphaFoldDB" id="A0AAE1BF34"/>
<evidence type="ECO:0000313" key="1">
    <source>
        <dbReference type="EMBL" id="KAK3848888.1"/>
    </source>
</evidence>